<feature type="active site" evidence="9">
    <location>
        <position position="8"/>
    </location>
</feature>
<evidence type="ECO:0000256" key="1">
    <source>
        <dbReference type="ARBA" id="ARBA00009684"/>
    </source>
</evidence>
<dbReference type="EMBL" id="CP041345">
    <property type="protein sequence ID" value="QKG81200.1"/>
    <property type="molecule type" value="Genomic_DNA"/>
</dbReference>
<evidence type="ECO:0000256" key="7">
    <source>
        <dbReference type="ARBA" id="ARBA00022840"/>
    </source>
</evidence>
<dbReference type="InterPro" id="IPR004424">
    <property type="entry name" value="IspE"/>
</dbReference>
<comment type="pathway">
    <text evidence="9">Isoprenoid biosynthesis; isopentenyl diphosphate biosynthesis via DXP pathway; isopentenyl diphosphate from 1-deoxy-D-xylulose 5-phosphate: step 3/6.</text>
</comment>
<dbReference type="GO" id="GO:0005524">
    <property type="term" value="F:ATP binding"/>
    <property type="evidence" value="ECO:0007669"/>
    <property type="project" value="UniProtKB-UniRule"/>
</dbReference>
<dbReference type="Pfam" id="PF08544">
    <property type="entry name" value="GHMP_kinases_C"/>
    <property type="match status" value="1"/>
</dbReference>
<dbReference type="PANTHER" id="PTHR43527:SF2">
    <property type="entry name" value="4-DIPHOSPHOCYTIDYL-2-C-METHYL-D-ERYTHRITOL KINASE, CHLOROPLASTIC"/>
    <property type="match status" value="1"/>
</dbReference>
<keyword evidence="6 9" id="KW-0418">Kinase</keyword>
<evidence type="ECO:0000256" key="3">
    <source>
        <dbReference type="ARBA" id="ARBA00017473"/>
    </source>
</evidence>
<evidence type="ECO:0000256" key="6">
    <source>
        <dbReference type="ARBA" id="ARBA00022777"/>
    </source>
</evidence>
<evidence type="ECO:0000256" key="5">
    <source>
        <dbReference type="ARBA" id="ARBA00022741"/>
    </source>
</evidence>
<feature type="domain" description="GHMP kinase C-terminal" evidence="11">
    <location>
        <begin position="206"/>
        <end position="258"/>
    </location>
</feature>
<evidence type="ECO:0000256" key="8">
    <source>
        <dbReference type="ARBA" id="ARBA00032554"/>
    </source>
</evidence>
<comment type="similarity">
    <text evidence="1 9">Belongs to the GHMP kinase family. IspE subfamily.</text>
</comment>
<feature type="domain" description="GHMP kinase N-terminal" evidence="10">
    <location>
        <begin position="68"/>
        <end position="143"/>
    </location>
</feature>
<evidence type="ECO:0000256" key="9">
    <source>
        <dbReference type="HAMAP-Rule" id="MF_00061"/>
    </source>
</evidence>
<dbReference type="GO" id="GO:0019288">
    <property type="term" value="P:isopentenyl diphosphate biosynthetic process, methylerythritol 4-phosphate pathway"/>
    <property type="evidence" value="ECO:0007669"/>
    <property type="project" value="UniProtKB-UniRule"/>
</dbReference>
<feature type="active site" evidence="9">
    <location>
        <position position="137"/>
    </location>
</feature>
<dbReference type="InterPro" id="IPR014721">
    <property type="entry name" value="Ribsml_uS5_D2-typ_fold_subgr"/>
</dbReference>
<dbReference type="Gene3D" id="3.30.70.890">
    <property type="entry name" value="GHMP kinase, C-terminal domain"/>
    <property type="match status" value="1"/>
</dbReference>
<evidence type="ECO:0000259" key="10">
    <source>
        <dbReference type="Pfam" id="PF00288"/>
    </source>
</evidence>
<dbReference type="InterPro" id="IPR036554">
    <property type="entry name" value="GHMP_kinase_C_sf"/>
</dbReference>
<evidence type="ECO:0000256" key="4">
    <source>
        <dbReference type="ARBA" id="ARBA00022679"/>
    </source>
</evidence>
<comment type="function">
    <text evidence="9">Catalyzes the phosphorylation of the position 2 hydroxy group of 4-diphosphocytidyl-2C-methyl-D-erythritol.</text>
</comment>
<evidence type="ECO:0000313" key="12">
    <source>
        <dbReference type="EMBL" id="QKG81200.1"/>
    </source>
</evidence>
<dbReference type="InterPro" id="IPR006204">
    <property type="entry name" value="GHMP_kinase_N_dom"/>
</dbReference>
<dbReference type="PANTHER" id="PTHR43527">
    <property type="entry name" value="4-DIPHOSPHOCYTIDYL-2-C-METHYL-D-ERYTHRITOL KINASE, CHLOROPLASTIC"/>
    <property type="match status" value="1"/>
</dbReference>
<dbReference type="AlphaFoldDB" id="A0A7D4BCU8"/>
<keyword evidence="7 9" id="KW-0067">ATP-binding</keyword>
<reference evidence="12 13" key="1">
    <citation type="submission" date="2019-07" db="EMBL/GenBank/DDBJ databases">
        <title>Thalassofilum flectens gen. nov., sp. nov., a novel moderate thermophilic anaerobe from a shallow sea hot spring in Kunashir Island (Russia), representing a new family in the order Bacteroidales, and proposal of Thalassofilacea fam. nov.</title>
        <authorList>
            <person name="Kochetkova T.V."/>
            <person name="Podosokorskaya O.A."/>
            <person name="Novikov A."/>
            <person name="Elcheninov A.G."/>
            <person name="Toshchakov S.V."/>
            <person name="Kublanov I.V."/>
        </authorList>
    </citation>
    <scope>NUCLEOTIDE SEQUENCE [LARGE SCALE GENOMIC DNA]</scope>
    <source>
        <strain evidence="12 13">38-H</strain>
    </source>
</reference>
<keyword evidence="13" id="KW-1185">Reference proteome</keyword>
<dbReference type="InterPro" id="IPR013750">
    <property type="entry name" value="GHMP_kinase_C_dom"/>
</dbReference>
<evidence type="ECO:0000313" key="13">
    <source>
        <dbReference type="Proteomes" id="UP000500961"/>
    </source>
</evidence>
<accession>A0A7D4BCU8</accession>
<dbReference type="GO" id="GO:0016114">
    <property type="term" value="P:terpenoid biosynthetic process"/>
    <property type="evidence" value="ECO:0007669"/>
    <property type="project" value="UniProtKB-UniRule"/>
</dbReference>
<keyword evidence="9" id="KW-0414">Isoprene biosynthesis</keyword>
<evidence type="ECO:0000259" key="11">
    <source>
        <dbReference type="Pfam" id="PF08544"/>
    </source>
</evidence>
<proteinExistence type="inferred from homology"/>
<dbReference type="UniPathway" id="UPA00056">
    <property type="reaction ID" value="UER00094"/>
</dbReference>
<dbReference type="SUPFAM" id="SSF54211">
    <property type="entry name" value="Ribosomal protein S5 domain 2-like"/>
    <property type="match status" value="1"/>
</dbReference>
<dbReference type="NCBIfam" id="TIGR00154">
    <property type="entry name" value="ispE"/>
    <property type="match status" value="1"/>
</dbReference>
<dbReference type="EC" id="2.7.1.148" evidence="2 9"/>
<evidence type="ECO:0000256" key="2">
    <source>
        <dbReference type="ARBA" id="ARBA00012052"/>
    </source>
</evidence>
<dbReference type="Proteomes" id="UP000500961">
    <property type="component" value="Chromosome"/>
</dbReference>
<sequence length="273" mass="30215">MIYYPNAKINIGLNIVSRRDDGFHDIETLFYPVRGLTDILEIIAVDGKLNSIEFSQSGIQIDDQPDANLCVKAYKLLADKYGLPRVKMHLHKMIPMGAGLGGGSADAAFTLLALNQLLDRPLDKVQLANLALQLGSDCPFFLLNRPAIGKGRGDKLQEVSFELSGYWILLVNPGIHVGTKEAYEGCIPQKWESSLETLIGEPIAKWNELLSNDFERTVFVKHPKIMNIKNELYSMGAVYASMSGSGSTVFGIFQTKPSVPDDFKAYFTHVSLM</sequence>
<keyword evidence="5 9" id="KW-0547">Nucleotide-binding</keyword>
<dbReference type="SUPFAM" id="SSF55060">
    <property type="entry name" value="GHMP Kinase, C-terminal domain"/>
    <property type="match status" value="1"/>
</dbReference>
<dbReference type="Pfam" id="PF00288">
    <property type="entry name" value="GHMP_kinases_N"/>
    <property type="match status" value="1"/>
</dbReference>
<protein>
    <recommendedName>
        <fullName evidence="3 9">4-diphosphocytidyl-2-C-methyl-D-erythritol kinase</fullName>
        <shortName evidence="9">CMK</shortName>
        <ecNumber evidence="2 9">2.7.1.148</ecNumber>
    </recommendedName>
    <alternativeName>
        <fullName evidence="8 9">4-(cytidine-5'-diphospho)-2-C-methyl-D-erythritol kinase</fullName>
    </alternativeName>
</protein>
<name>A0A7D4BCU8_9BACT</name>
<gene>
    <name evidence="9" type="primary">ispE</name>
    <name evidence="12" type="ORF">FHG85_02895</name>
</gene>
<comment type="catalytic activity">
    <reaction evidence="9">
        <text>4-CDP-2-C-methyl-D-erythritol + ATP = 4-CDP-2-C-methyl-D-erythritol 2-phosphate + ADP + H(+)</text>
        <dbReference type="Rhea" id="RHEA:18437"/>
        <dbReference type="ChEBI" id="CHEBI:15378"/>
        <dbReference type="ChEBI" id="CHEBI:30616"/>
        <dbReference type="ChEBI" id="CHEBI:57823"/>
        <dbReference type="ChEBI" id="CHEBI:57919"/>
        <dbReference type="ChEBI" id="CHEBI:456216"/>
        <dbReference type="EC" id="2.7.1.148"/>
    </reaction>
</comment>
<dbReference type="KEGG" id="ttz:FHG85_02895"/>
<feature type="binding site" evidence="9">
    <location>
        <begin position="95"/>
        <end position="105"/>
    </location>
    <ligand>
        <name>ATP</name>
        <dbReference type="ChEBI" id="CHEBI:30616"/>
    </ligand>
</feature>
<dbReference type="HAMAP" id="MF_00061">
    <property type="entry name" value="IspE"/>
    <property type="match status" value="1"/>
</dbReference>
<dbReference type="PIRSF" id="PIRSF010376">
    <property type="entry name" value="IspE"/>
    <property type="match status" value="1"/>
</dbReference>
<dbReference type="InterPro" id="IPR020568">
    <property type="entry name" value="Ribosomal_Su5_D2-typ_SF"/>
</dbReference>
<organism evidence="12 13">
    <name type="scientific">Tenuifilum thalassicum</name>
    <dbReference type="NCBI Taxonomy" id="2590900"/>
    <lineage>
        <taxon>Bacteria</taxon>
        <taxon>Pseudomonadati</taxon>
        <taxon>Bacteroidota</taxon>
        <taxon>Bacteroidia</taxon>
        <taxon>Bacteroidales</taxon>
        <taxon>Tenuifilaceae</taxon>
        <taxon>Tenuifilum</taxon>
    </lineage>
</organism>
<dbReference type="GO" id="GO:0050515">
    <property type="term" value="F:4-(cytidine 5'-diphospho)-2-C-methyl-D-erythritol kinase activity"/>
    <property type="evidence" value="ECO:0007669"/>
    <property type="project" value="UniProtKB-UniRule"/>
</dbReference>
<dbReference type="Gene3D" id="3.30.230.10">
    <property type="match status" value="1"/>
</dbReference>
<keyword evidence="4 9" id="KW-0808">Transferase</keyword>